<keyword evidence="7" id="KW-1185">Reference proteome</keyword>
<evidence type="ECO:0000256" key="1">
    <source>
        <dbReference type="ARBA" id="ARBA00022801"/>
    </source>
</evidence>
<keyword evidence="1 4" id="KW-0378">Hydrolase</keyword>
<organism evidence="6 7">
    <name type="scientific">Plastorhodobacter daqingensis</name>
    <dbReference type="NCBI Taxonomy" id="1387281"/>
    <lineage>
        <taxon>Bacteria</taxon>
        <taxon>Pseudomonadati</taxon>
        <taxon>Pseudomonadota</taxon>
        <taxon>Alphaproteobacteria</taxon>
        <taxon>Rhodobacterales</taxon>
        <taxon>Paracoccaceae</taxon>
        <taxon>Plastorhodobacter</taxon>
    </lineage>
</organism>
<feature type="active site" evidence="4">
    <location>
        <position position="160"/>
    </location>
</feature>
<evidence type="ECO:0000256" key="2">
    <source>
        <dbReference type="ARBA" id="ARBA00039140"/>
    </source>
</evidence>
<evidence type="ECO:0000256" key="3">
    <source>
        <dbReference type="ARBA" id="ARBA00048267"/>
    </source>
</evidence>
<dbReference type="Pfam" id="PF01339">
    <property type="entry name" value="CheB_methylest"/>
    <property type="match status" value="1"/>
</dbReference>
<evidence type="ECO:0000256" key="4">
    <source>
        <dbReference type="PROSITE-ProRule" id="PRU00050"/>
    </source>
</evidence>
<comment type="caution">
    <text evidence="6">The sequence shown here is derived from an EMBL/GenBank/DDBJ whole genome shotgun (WGS) entry which is preliminary data.</text>
</comment>
<dbReference type="SUPFAM" id="SSF52738">
    <property type="entry name" value="Methylesterase CheB, C-terminal domain"/>
    <property type="match status" value="1"/>
</dbReference>
<feature type="active site" evidence="4">
    <location>
        <position position="134"/>
    </location>
</feature>
<dbReference type="Gene3D" id="3.40.50.180">
    <property type="entry name" value="Methylesterase CheB, C-terminal domain"/>
    <property type="match status" value="1"/>
</dbReference>
<dbReference type="PANTHER" id="PTHR42872:SF6">
    <property type="entry name" value="PROTEIN-GLUTAMATE METHYLESTERASE_PROTEIN-GLUTAMINE GLUTAMINASE"/>
    <property type="match status" value="1"/>
</dbReference>
<protein>
    <recommendedName>
        <fullName evidence="2">protein-glutamate methylesterase</fullName>
        <ecNumber evidence="2">3.1.1.61</ecNumber>
    </recommendedName>
</protein>
<dbReference type="EC" id="3.1.1.61" evidence="2"/>
<feature type="active site" evidence="4">
    <location>
        <position position="255"/>
    </location>
</feature>
<dbReference type="PANTHER" id="PTHR42872">
    <property type="entry name" value="PROTEIN-GLUTAMATE METHYLESTERASE/PROTEIN-GLUTAMINE GLUTAMINASE"/>
    <property type="match status" value="1"/>
</dbReference>
<dbReference type="EMBL" id="JBHTFQ010000005">
    <property type="protein sequence ID" value="MFC7704740.1"/>
    <property type="molecule type" value="Genomic_DNA"/>
</dbReference>
<sequence length="322" mass="34422">MPRKILLIDRRPIRSLKLAEALKRQPDLVVLDAVVSLPVAFKSQAIDQVEAVVLVMGGPADSADLERARPEIAQRRLSVLALPESELDAGRTGTGSDEFCQLAARIGDRLRQTQGAGAVGLPAENLPLVCIGASTGGLTVLEQILASFPADCPPTLIVQHIRGSFSAGLADRLNRISQPEVMEAWTGAPIQRGRVYLAPGDQHHLEFRPQPVPQCRLVSGEKVTGHRPSVDALFRSVEHRAAPGVAVLLTGMGRDGAQGLLSLRQRGWHTIAQDEGSSTVYGMPRVAAELGAAEDILPDRLIGNAILRACTKIAQKRTSALP</sequence>
<dbReference type="CDD" id="cd16432">
    <property type="entry name" value="CheB_Rec"/>
    <property type="match status" value="1"/>
</dbReference>
<gene>
    <name evidence="6" type="ORF">ACFQXB_11100</name>
</gene>
<evidence type="ECO:0000259" key="5">
    <source>
        <dbReference type="PROSITE" id="PS50122"/>
    </source>
</evidence>
<keyword evidence="4" id="KW-0145">Chemotaxis</keyword>
<evidence type="ECO:0000313" key="6">
    <source>
        <dbReference type="EMBL" id="MFC7704740.1"/>
    </source>
</evidence>
<feature type="domain" description="CheB-type methylesterase" evidence="5">
    <location>
        <begin position="122"/>
        <end position="307"/>
    </location>
</feature>
<evidence type="ECO:0000313" key="7">
    <source>
        <dbReference type="Proteomes" id="UP001596516"/>
    </source>
</evidence>
<name>A0ABW2UME1_9RHOB</name>
<dbReference type="InterPro" id="IPR000673">
    <property type="entry name" value="Sig_transdc_resp-reg_Me-estase"/>
</dbReference>
<proteinExistence type="predicted"/>
<accession>A0ABW2UME1</accession>
<dbReference type="PROSITE" id="PS50122">
    <property type="entry name" value="CHEB"/>
    <property type="match status" value="1"/>
</dbReference>
<dbReference type="Proteomes" id="UP001596516">
    <property type="component" value="Unassembled WGS sequence"/>
</dbReference>
<comment type="catalytic activity">
    <reaction evidence="3">
        <text>[protein]-L-glutamate 5-O-methyl ester + H2O = L-glutamyl-[protein] + methanol + H(+)</text>
        <dbReference type="Rhea" id="RHEA:23236"/>
        <dbReference type="Rhea" id="RHEA-COMP:10208"/>
        <dbReference type="Rhea" id="RHEA-COMP:10311"/>
        <dbReference type="ChEBI" id="CHEBI:15377"/>
        <dbReference type="ChEBI" id="CHEBI:15378"/>
        <dbReference type="ChEBI" id="CHEBI:17790"/>
        <dbReference type="ChEBI" id="CHEBI:29973"/>
        <dbReference type="ChEBI" id="CHEBI:82795"/>
        <dbReference type="EC" id="3.1.1.61"/>
    </reaction>
</comment>
<reference evidence="7" key="1">
    <citation type="journal article" date="2019" name="Int. J. Syst. Evol. Microbiol.">
        <title>The Global Catalogue of Microorganisms (GCM) 10K type strain sequencing project: providing services to taxonomists for standard genome sequencing and annotation.</title>
        <authorList>
            <consortium name="The Broad Institute Genomics Platform"/>
            <consortium name="The Broad Institute Genome Sequencing Center for Infectious Disease"/>
            <person name="Wu L."/>
            <person name="Ma J."/>
        </authorList>
    </citation>
    <scope>NUCLEOTIDE SEQUENCE [LARGE SCALE GENOMIC DNA]</scope>
    <source>
        <strain evidence="7">CGMCC 1.12750</strain>
    </source>
</reference>
<dbReference type="RefSeq" id="WP_377403367.1">
    <property type="nucleotide sequence ID" value="NZ_JBHTFQ010000005.1"/>
</dbReference>
<dbReference type="InterPro" id="IPR035909">
    <property type="entry name" value="CheB_C"/>
</dbReference>